<evidence type="ECO:0000256" key="1">
    <source>
        <dbReference type="ARBA" id="ARBA00004651"/>
    </source>
</evidence>
<feature type="transmembrane region" description="Helical" evidence="6">
    <location>
        <begin position="195"/>
        <end position="216"/>
    </location>
</feature>
<reference evidence="9 10" key="1">
    <citation type="submission" date="2016-07" db="EMBL/GenBank/DDBJ databases">
        <title>High microdiversification within the ubiquitous acI lineage of Actinobacteria.</title>
        <authorList>
            <person name="Neuenschwander S.M."/>
            <person name="Salcher M."/>
            <person name="Ghai R."/>
            <person name="Pernthaler J."/>
        </authorList>
    </citation>
    <scope>NUCLEOTIDE SEQUENCE [LARGE SCALE GENOMIC DNA]</scope>
    <source>
        <strain evidence="9">MMS-21-160</strain>
    </source>
</reference>
<dbReference type="PANTHER" id="PTHR30619">
    <property type="entry name" value="DNA INTERNALIZATION/COMPETENCE PROTEIN COMEC/REC2"/>
    <property type="match status" value="1"/>
</dbReference>
<dbReference type="KEGG" id="nhi:B1s21160_04105"/>
<feature type="transmembrane region" description="Helical" evidence="6">
    <location>
        <begin position="222"/>
        <end position="242"/>
    </location>
</feature>
<dbReference type="Proteomes" id="UP000217171">
    <property type="component" value="Chromosome"/>
</dbReference>
<dbReference type="InterPro" id="IPR004797">
    <property type="entry name" value="Competence_ComEC/Rec2"/>
</dbReference>
<dbReference type="Gene3D" id="3.60.15.10">
    <property type="entry name" value="Ribonuclease Z/Hydroxyacylglutathione hydrolase-like"/>
    <property type="match status" value="1"/>
</dbReference>
<dbReference type="InterPro" id="IPR001279">
    <property type="entry name" value="Metallo-B-lactamas"/>
</dbReference>
<accession>A0A249KB14</accession>
<evidence type="ECO:0000256" key="2">
    <source>
        <dbReference type="ARBA" id="ARBA00022475"/>
    </source>
</evidence>
<dbReference type="PANTHER" id="PTHR30619:SF1">
    <property type="entry name" value="RECOMBINATION PROTEIN 2"/>
    <property type="match status" value="1"/>
</dbReference>
<dbReference type="NCBIfam" id="TIGR00361">
    <property type="entry name" value="ComEC_Rec2"/>
    <property type="match status" value="1"/>
</dbReference>
<keyword evidence="5 6" id="KW-0472">Membrane</keyword>
<feature type="transmembrane region" description="Helical" evidence="6">
    <location>
        <begin position="6"/>
        <end position="28"/>
    </location>
</feature>
<dbReference type="NCBIfam" id="TIGR00360">
    <property type="entry name" value="ComEC_N-term"/>
    <property type="match status" value="1"/>
</dbReference>
<evidence type="ECO:0000259" key="7">
    <source>
        <dbReference type="Pfam" id="PF00753"/>
    </source>
</evidence>
<feature type="transmembrane region" description="Helical" evidence="6">
    <location>
        <begin position="134"/>
        <end position="157"/>
    </location>
</feature>
<keyword evidence="10" id="KW-1185">Reference proteome</keyword>
<evidence type="ECO:0000256" key="5">
    <source>
        <dbReference type="ARBA" id="ARBA00023136"/>
    </source>
</evidence>
<feature type="domain" description="Metallo-beta-lactamase" evidence="7">
    <location>
        <begin position="279"/>
        <end position="475"/>
    </location>
</feature>
<feature type="transmembrane region" description="Helical" evidence="6">
    <location>
        <begin position="35"/>
        <end position="53"/>
    </location>
</feature>
<protein>
    <submittedName>
        <fullName evidence="9">Competence protein ComEC</fullName>
    </submittedName>
</protein>
<dbReference type="InterPro" id="IPR052159">
    <property type="entry name" value="Competence_DNA_uptake"/>
</dbReference>
<keyword evidence="3 6" id="KW-0812">Transmembrane</keyword>
<gene>
    <name evidence="9" type="ORF">B1s21160_04105</name>
</gene>
<dbReference type="EMBL" id="CP016771">
    <property type="protein sequence ID" value="ASY13952.1"/>
    <property type="molecule type" value="Genomic_DNA"/>
</dbReference>
<keyword evidence="2" id="KW-1003">Cell membrane</keyword>
<feature type="transmembrane region" description="Helical" evidence="6">
    <location>
        <begin position="249"/>
        <end position="268"/>
    </location>
</feature>
<organism evidence="9 10">
    <name type="scientific">Candidatus Nanopelagicus hibericus</name>
    <dbReference type="NCBI Taxonomy" id="1884915"/>
    <lineage>
        <taxon>Bacteria</taxon>
        <taxon>Bacillati</taxon>
        <taxon>Actinomycetota</taxon>
        <taxon>Actinomycetes</taxon>
        <taxon>Candidatus Nanopelagicales</taxon>
        <taxon>Candidatus Nanopelagicaceae</taxon>
        <taxon>Candidatus Nanopelagicus</taxon>
    </lineage>
</organism>
<sequence length="534" mass="57724">MRRVGLSHLTAVSGANFALVASFLFWLLQFVVRNLKHRLQLVFLILLLFIFLVRPTPSVLRAAVMTAVVLLAKFFGNKSLGIPSLAAAITLLILLDPLQSIDPGFVLSVLATAGILLLSPVIEQKLARYVSTEWIAQGISIPVSATVFCLPIIVLLSGQLSLVTVPANILVAPVIAPITVLGFISAMFSPFSTAVAQLLFAIATPFASWIVFVSNLMADVPIISFNQSGVFLCLFLLALIAVIKRRPQITALILIIFIGQVIFSAQMWPGKGWQVVNCDVGQGDALVINLGSANAILVDVGPEPIKIDRCLRRLGIKSIPLLILTHFHADHVGGVSAVLKNRKVGQVWISNLSEPAGSYKSTMAQLTGLNVKVVNQGEEYLLPDFGAQIFVVWPASSLDAMPVLPGDGSAANNSSVSVIIKTNKFSLFAGGDIEPAAQEAITNSGYLKKVDYLKVSHHGSAYQYLPMLDQLMPKVAIISVGINNSYGHPSGQFIDQMQRRGIQVWRTDHSGGISLATPNKIRVTGKEWWQIRWG</sequence>
<feature type="transmembrane region" description="Helical" evidence="6">
    <location>
        <begin position="169"/>
        <end position="188"/>
    </location>
</feature>
<name>A0A249KB14_9ACTN</name>
<evidence type="ECO:0000313" key="9">
    <source>
        <dbReference type="EMBL" id="ASY13952.1"/>
    </source>
</evidence>
<dbReference type="GO" id="GO:0005886">
    <property type="term" value="C:plasma membrane"/>
    <property type="evidence" value="ECO:0007669"/>
    <property type="project" value="UniProtKB-SubCell"/>
</dbReference>
<dbReference type="GO" id="GO:0030420">
    <property type="term" value="P:establishment of competence for transformation"/>
    <property type="evidence" value="ECO:0007669"/>
    <property type="project" value="InterPro"/>
</dbReference>
<dbReference type="AlphaFoldDB" id="A0A249KB14"/>
<comment type="subcellular location">
    <subcellularLocation>
        <location evidence="1">Cell membrane</location>
        <topology evidence="1">Multi-pass membrane protein</topology>
    </subcellularLocation>
</comment>
<feature type="transmembrane region" description="Helical" evidence="6">
    <location>
        <begin position="104"/>
        <end position="122"/>
    </location>
</feature>
<dbReference type="InterPro" id="IPR036866">
    <property type="entry name" value="RibonucZ/Hydroxyglut_hydro"/>
</dbReference>
<dbReference type="SUPFAM" id="SSF56281">
    <property type="entry name" value="Metallo-hydrolase/oxidoreductase"/>
    <property type="match status" value="1"/>
</dbReference>
<evidence type="ECO:0000256" key="4">
    <source>
        <dbReference type="ARBA" id="ARBA00022989"/>
    </source>
</evidence>
<dbReference type="InterPro" id="IPR004477">
    <property type="entry name" value="ComEC_N"/>
</dbReference>
<dbReference type="Pfam" id="PF03772">
    <property type="entry name" value="Competence"/>
    <property type="match status" value="1"/>
</dbReference>
<feature type="domain" description="ComEC/Rec2-related protein" evidence="8">
    <location>
        <begin position="1"/>
        <end position="242"/>
    </location>
</feature>
<evidence type="ECO:0000313" key="10">
    <source>
        <dbReference type="Proteomes" id="UP000217171"/>
    </source>
</evidence>
<keyword evidence="4 6" id="KW-1133">Transmembrane helix</keyword>
<dbReference type="Pfam" id="PF00753">
    <property type="entry name" value="Lactamase_B"/>
    <property type="match status" value="1"/>
</dbReference>
<evidence type="ECO:0000256" key="6">
    <source>
        <dbReference type="SAM" id="Phobius"/>
    </source>
</evidence>
<dbReference type="CDD" id="cd07731">
    <property type="entry name" value="ComA-like_MBL-fold"/>
    <property type="match status" value="1"/>
</dbReference>
<evidence type="ECO:0000256" key="3">
    <source>
        <dbReference type="ARBA" id="ARBA00022692"/>
    </source>
</evidence>
<proteinExistence type="predicted"/>
<dbReference type="InterPro" id="IPR035681">
    <property type="entry name" value="ComA-like_MBL"/>
</dbReference>
<evidence type="ECO:0000259" key="8">
    <source>
        <dbReference type="Pfam" id="PF03772"/>
    </source>
</evidence>
<feature type="transmembrane region" description="Helical" evidence="6">
    <location>
        <begin position="80"/>
        <end position="98"/>
    </location>
</feature>